<dbReference type="AlphaFoldDB" id="A0A1I1AIY6"/>
<gene>
    <name evidence="1" type="ORF">SAMN04488528_10355</name>
</gene>
<name>A0A1I1AIY6_9CLOT</name>
<reference evidence="1 2" key="1">
    <citation type="submission" date="2016-10" db="EMBL/GenBank/DDBJ databases">
        <authorList>
            <person name="de Groot N.N."/>
        </authorList>
    </citation>
    <scope>NUCLEOTIDE SEQUENCE [LARGE SCALE GENOMIC DNA]</scope>
    <source>
        <strain evidence="1 2">DSM 12271</strain>
    </source>
</reference>
<evidence type="ECO:0000313" key="1">
    <source>
        <dbReference type="EMBL" id="SFB36478.1"/>
    </source>
</evidence>
<evidence type="ECO:0000313" key="2">
    <source>
        <dbReference type="Proteomes" id="UP000198619"/>
    </source>
</evidence>
<dbReference type="Proteomes" id="UP000198619">
    <property type="component" value="Unassembled WGS sequence"/>
</dbReference>
<organism evidence="1 2">
    <name type="scientific">Clostridium frigidicarnis</name>
    <dbReference type="NCBI Taxonomy" id="84698"/>
    <lineage>
        <taxon>Bacteria</taxon>
        <taxon>Bacillati</taxon>
        <taxon>Bacillota</taxon>
        <taxon>Clostridia</taxon>
        <taxon>Eubacteriales</taxon>
        <taxon>Clostridiaceae</taxon>
        <taxon>Clostridium</taxon>
    </lineage>
</organism>
<dbReference type="EMBL" id="FOKI01000035">
    <property type="protein sequence ID" value="SFB36478.1"/>
    <property type="molecule type" value="Genomic_DNA"/>
</dbReference>
<dbReference type="OrthoDB" id="362018at2"/>
<dbReference type="RefSeq" id="WP_090042671.1">
    <property type="nucleotide sequence ID" value="NZ_FOKI01000035.1"/>
</dbReference>
<sequence>MLTNIKTNLETIEAMLYFWQATSEKENVAESFFYDVANMKGLTLCYDDEFTGESIRKVLSAIKNRELLSNANQKEKRFWNYNMWVMEDFEYTNSMVAPVKKLNLDFLVDKLNKKMENIKYDNIEVFFAPLHLDDYVIKDNCLVLNFFKVKPSDFDDSTLFTDKVLEEYIEDRLIELLNK</sequence>
<dbReference type="STRING" id="84698.SAMN04488528_10355"/>
<proteinExistence type="predicted"/>
<keyword evidence="2" id="KW-1185">Reference proteome</keyword>
<protein>
    <submittedName>
        <fullName evidence="1">Uncharacterized protein</fullName>
    </submittedName>
</protein>
<accession>A0A1I1AIY6</accession>